<evidence type="ECO:0000313" key="2">
    <source>
        <dbReference type="Proteomes" id="UP001295444"/>
    </source>
</evidence>
<evidence type="ECO:0000313" key="1">
    <source>
        <dbReference type="EMBL" id="CAH2251235.1"/>
    </source>
</evidence>
<keyword evidence="2" id="KW-1185">Reference proteome</keyword>
<gene>
    <name evidence="1" type="ORF">PECUL_23A060521</name>
</gene>
<accession>A0AAD1REK1</accession>
<proteinExistence type="predicted"/>
<organism evidence="1 2">
    <name type="scientific">Pelobates cultripes</name>
    <name type="common">Western spadefoot toad</name>
    <dbReference type="NCBI Taxonomy" id="61616"/>
    <lineage>
        <taxon>Eukaryota</taxon>
        <taxon>Metazoa</taxon>
        <taxon>Chordata</taxon>
        <taxon>Craniata</taxon>
        <taxon>Vertebrata</taxon>
        <taxon>Euteleostomi</taxon>
        <taxon>Amphibia</taxon>
        <taxon>Batrachia</taxon>
        <taxon>Anura</taxon>
        <taxon>Pelobatoidea</taxon>
        <taxon>Pelobatidae</taxon>
        <taxon>Pelobates</taxon>
    </lineage>
</organism>
<reference evidence="1" key="1">
    <citation type="submission" date="2022-03" db="EMBL/GenBank/DDBJ databases">
        <authorList>
            <person name="Alioto T."/>
            <person name="Alioto T."/>
            <person name="Gomez Garrido J."/>
        </authorList>
    </citation>
    <scope>NUCLEOTIDE SEQUENCE</scope>
</reference>
<dbReference type="AlphaFoldDB" id="A0AAD1REK1"/>
<dbReference type="EMBL" id="OW240913">
    <property type="protein sequence ID" value="CAH2251235.1"/>
    <property type="molecule type" value="Genomic_DNA"/>
</dbReference>
<sequence length="106" mass="11672">MKAKTTKADRASFFLAKVTALKARRGPEPSQDGGSLAKDDTITMSDMMAEFSSSKETNISCLIQTLAAELQKEMQDAGLRSAHMEQKMDKFTMAHNSLADKLQELD</sequence>
<protein>
    <submittedName>
        <fullName evidence="1">Uncharacterized protein</fullName>
    </submittedName>
</protein>
<name>A0AAD1REK1_PELCU</name>
<dbReference type="Proteomes" id="UP001295444">
    <property type="component" value="Chromosome 02"/>
</dbReference>